<dbReference type="AlphaFoldDB" id="D6PKG4"/>
<accession>D6PKG4</accession>
<dbReference type="EMBL" id="GU943125">
    <property type="protein sequence ID" value="ADD96215.1"/>
    <property type="molecule type" value="Genomic_DNA"/>
</dbReference>
<evidence type="ECO:0000313" key="1">
    <source>
        <dbReference type="EMBL" id="ADD96215.1"/>
    </source>
</evidence>
<reference evidence="1" key="1">
    <citation type="journal article" date="2010" name="ISME J.">
        <title>Metagenome of the Mediterranean deep chlorophyll maximum studied by direct and fosmid library 454 pyrosequencing.</title>
        <authorList>
            <person name="Ghai R."/>
            <person name="Martin-Cuadrado A.B."/>
            <person name="Molto A.G."/>
            <person name="Heredia I.G."/>
            <person name="Cabrera R."/>
            <person name="Martin J."/>
            <person name="Verdu M."/>
            <person name="Deschamps P."/>
            <person name="Moreira D."/>
            <person name="Lopez-Garcia P."/>
            <person name="Mira A."/>
            <person name="Rodriguez-Valera F."/>
        </authorList>
    </citation>
    <scope>NUCLEOTIDE SEQUENCE</scope>
</reference>
<sequence length="53" mass="6203">MMAIQQLQEEVDRSIKLSRTNTMNSTEFTVGDTDRAGKILVLILMENWLYRKN</sequence>
<organism evidence="1">
    <name type="scientific">uncultured organism MedDCM-OCT-S06-C2377</name>
    <dbReference type="NCBI Taxonomy" id="743624"/>
    <lineage>
        <taxon>unclassified sequences</taxon>
        <taxon>environmental samples</taxon>
    </lineage>
</organism>
<protein>
    <submittedName>
        <fullName evidence="1">Uncharacterized protein</fullName>
    </submittedName>
</protein>
<proteinExistence type="predicted"/>
<name>D6PKG4_9ZZZZ</name>